<dbReference type="InterPro" id="IPR001920">
    <property type="entry name" value="Asp/Glu_race"/>
</dbReference>
<dbReference type="PANTHER" id="PTHR21198:SF7">
    <property type="entry name" value="ASPARTATE-GLUTAMATE RACEMASE FAMILY"/>
    <property type="match status" value="1"/>
</dbReference>
<keyword evidence="2" id="KW-0413">Isomerase</keyword>
<comment type="similarity">
    <text evidence="1">Belongs to the aspartate/glutamate racemases family.</text>
</comment>
<dbReference type="Pfam" id="PF01177">
    <property type="entry name" value="Asp_Glu_race"/>
    <property type="match status" value="1"/>
</dbReference>
<name>A0A2U2X0Y5_9FLAO</name>
<protein>
    <submittedName>
        <fullName evidence="3">Aspartate racemase</fullName>
    </submittedName>
</protein>
<dbReference type="InterPro" id="IPR004380">
    <property type="entry name" value="Asp_race"/>
</dbReference>
<organism evidence="3 4">
    <name type="scientific">Brumimicrobium oceani</name>
    <dbReference type="NCBI Taxonomy" id="2100725"/>
    <lineage>
        <taxon>Bacteria</taxon>
        <taxon>Pseudomonadati</taxon>
        <taxon>Bacteroidota</taxon>
        <taxon>Flavobacteriia</taxon>
        <taxon>Flavobacteriales</taxon>
        <taxon>Crocinitomicaceae</taxon>
        <taxon>Brumimicrobium</taxon>
    </lineage>
</organism>
<evidence type="ECO:0000256" key="2">
    <source>
        <dbReference type="ARBA" id="ARBA00023235"/>
    </source>
</evidence>
<evidence type="ECO:0000313" key="3">
    <source>
        <dbReference type="EMBL" id="PWH81414.1"/>
    </source>
</evidence>
<keyword evidence="4" id="KW-1185">Reference proteome</keyword>
<dbReference type="EMBL" id="QFRJ01000017">
    <property type="protein sequence ID" value="PWH81414.1"/>
    <property type="molecule type" value="Genomic_DNA"/>
</dbReference>
<accession>A0A2U2X0Y5</accession>
<dbReference type="PROSITE" id="PS00924">
    <property type="entry name" value="ASP_GLU_RACEMASE_2"/>
    <property type="match status" value="1"/>
</dbReference>
<dbReference type="Proteomes" id="UP000245370">
    <property type="component" value="Unassembled WGS sequence"/>
</dbReference>
<evidence type="ECO:0000313" key="4">
    <source>
        <dbReference type="Proteomes" id="UP000245370"/>
    </source>
</evidence>
<dbReference type="InterPro" id="IPR015942">
    <property type="entry name" value="Asp/Glu/hydantoin_racemase"/>
</dbReference>
<dbReference type="SUPFAM" id="SSF53681">
    <property type="entry name" value="Aspartate/glutamate racemase"/>
    <property type="match status" value="2"/>
</dbReference>
<dbReference type="AlphaFoldDB" id="A0A2U2X0Y5"/>
<dbReference type="NCBIfam" id="TIGR00035">
    <property type="entry name" value="asp_race"/>
    <property type="match status" value="1"/>
</dbReference>
<dbReference type="GO" id="GO:0047661">
    <property type="term" value="F:amino-acid racemase activity"/>
    <property type="evidence" value="ECO:0007669"/>
    <property type="project" value="InterPro"/>
</dbReference>
<sequence>MKKLGLIGGTSYHSTIDYYRMINEKVGDKIGHDQNPELLLYSLNIALMRSGDREKIQEEYLRISKELISIGAEGILICANTPHMVYEFVQAKVEVPILHIGKAIGDFAVKNNFKNLGLLGTKPTVKIGFLEKFIKANYPLDITLPDEEQIDTIHHYISKELTQGIFSDEAKSYFLDQMKSLQEKGADAMIMGCTELPILIKQKETDFQLIDTTGLHVQLAVDFILEE</sequence>
<gene>
    <name evidence="3" type="ORF">DIT68_14865</name>
</gene>
<evidence type="ECO:0000256" key="1">
    <source>
        <dbReference type="ARBA" id="ARBA00007847"/>
    </source>
</evidence>
<reference evidence="3 4" key="2">
    <citation type="submission" date="2018-05" db="EMBL/GenBank/DDBJ databases">
        <authorList>
            <person name="Lanie J.A."/>
            <person name="Ng W.-L."/>
            <person name="Kazmierczak K.M."/>
            <person name="Andrzejewski T.M."/>
            <person name="Davidsen T.M."/>
            <person name="Wayne K.J."/>
            <person name="Tettelin H."/>
            <person name="Glass J.I."/>
            <person name="Rusch D."/>
            <person name="Podicherti R."/>
            <person name="Tsui H.-C.T."/>
            <person name="Winkler M.E."/>
        </authorList>
    </citation>
    <scope>NUCLEOTIDE SEQUENCE [LARGE SCALE GENOMIC DNA]</scope>
    <source>
        <strain evidence="3 4">C305</strain>
    </source>
</reference>
<dbReference type="PANTHER" id="PTHR21198">
    <property type="entry name" value="GLUTAMATE RACEMASE"/>
    <property type="match status" value="1"/>
</dbReference>
<dbReference type="OrthoDB" id="9803739at2"/>
<dbReference type="RefSeq" id="WP_109360614.1">
    <property type="nucleotide sequence ID" value="NZ_QFRJ01000017.1"/>
</dbReference>
<proteinExistence type="inferred from homology"/>
<dbReference type="Gene3D" id="3.40.50.1860">
    <property type="match status" value="2"/>
</dbReference>
<dbReference type="InterPro" id="IPR033134">
    <property type="entry name" value="Asp/Glu_racemase_AS_2"/>
</dbReference>
<comment type="caution">
    <text evidence="3">The sequence shown here is derived from an EMBL/GenBank/DDBJ whole genome shotgun (WGS) entry which is preliminary data.</text>
</comment>
<reference evidence="3 4" key="1">
    <citation type="submission" date="2018-05" db="EMBL/GenBank/DDBJ databases">
        <title>Brumimicrobium oceani sp. nov., isolated from coastal sediment.</title>
        <authorList>
            <person name="Kou Y."/>
        </authorList>
    </citation>
    <scope>NUCLEOTIDE SEQUENCE [LARGE SCALE GENOMIC DNA]</scope>
    <source>
        <strain evidence="3 4">C305</strain>
    </source>
</reference>